<name>A0A2Z6SGM4_9GLOM</name>
<dbReference type="Proteomes" id="UP000247702">
    <property type="component" value="Unassembled WGS sequence"/>
</dbReference>
<dbReference type="Proteomes" id="UP000615446">
    <property type="component" value="Unassembled WGS sequence"/>
</dbReference>
<reference evidence="2" key="2">
    <citation type="submission" date="2019-10" db="EMBL/GenBank/DDBJ databases">
        <title>Conservation and host-specific expression of non-tandemly repeated heterogenous ribosome RNA gene in arbuscular mycorrhizal fungi.</title>
        <authorList>
            <person name="Maeda T."/>
            <person name="Kobayashi Y."/>
            <person name="Nakagawa T."/>
            <person name="Ezawa T."/>
            <person name="Yamaguchi K."/>
            <person name="Bino T."/>
            <person name="Nishimoto Y."/>
            <person name="Shigenobu S."/>
            <person name="Kawaguchi M."/>
        </authorList>
    </citation>
    <scope>NUCLEOTIDE SEQUENCE</scope>
    <source>
        <strain evidence="2">HR1</strain>
    </source>
</reference>
<dbReference type="EMBL" id="BLAL01000011">
    <property type="protein sequence ID" value="GES73939.1"/>
    <property type="molecule type" value="Genomic_DNA"/>
</dbReference>
<evidence type="ECO:0000313" key="1">
    <source>
        <dbReference type="EMBL" id="GBC09650.1"/>
    </source>
</evidence>
<sequence>MNPKQVPNDSDFYSSPIYTSRPSISHQQYNNASASMQPSYISQQTQYNPNLNKHSFFCNLPNNSQIYKINYKEIDISFELVSALLNGNNDQNHFNNLHEFYFLKFDEKKCYKVTCELISSSLVVQFLNRNIHNFEIKQDMQQDFVDFSIELKQNLEYYLNQFFTQNL</sequence>
<evidence type="ECO:0000313" key="2">
    <source>
        <dbReference type="EMBL" id="GES73939.1"/>
    </source>
</evidence>
<gene>
    <name evidence="2" type="ORF">RCL2_000144600</name>
    <name evidence="1" type="ORF">RclHR1_09010003</name>
</gene>
<reference evidence="1 3" key="1">
    <citation type="submission" date="2017-11" db="EMBL/GenBank/DDBJ databases">
        <title>The genome of Rhizophagus clarus HR1 reveals common genetic basis of auxotrophy among arbuscular mycorrhizal fungi.</title>
        <authorList>
            <person name="Kobayashi Y."/>
        </authorList>
    </citation>
    <scope>NUCLEOTIDE SEQUENCE [LARGE SCALE GENOMIC DNA]</scope>
    <source>
        <strain evidence="1 3">HR1</strain>
    </source>
</reference>
<protein>
    <submittedName>
        <fullName evidence="1">Uncharacterized protein</fullName>
    </submittedName>
</protein>
<dbReference type="AlphaFoldDB" id="A0A2Z6SGM4"/>
<keyword evidence="3" id="KW-1185">Reference proteome</keyword>
<dbReference type="EMBL" id="BEXD01004317">
    <property type="protein sequence ID" value="GBC09650.1"/>
    <property type="molecule type" value="Genomic_DNA"/>
</dbReference>
<evidence type="ECO:0000313" key="3">
    <source>
        <dbReference type="Proteomes" id="UP000247702"/>
    </source>
</evidence>
<organism evidence="1 3">
    <name type="scientific">Rhizophagus clarus</name>
    <dbReference type="NCBI Taxonomy" id="94130"/>
    <lineage>
        <taxon>Eukaryota</taxon>
        <taxon>Fungi</taxon>
        <taxon>Fungi incertae sedis</taxon>
        <taxon>Mucoromycota</taxon>
        <taxon>Glomeromycotina</taxon>
        <taxon>Glomeromycetes</taxon>
        <taxon>Glomerales</taxon>
        <taxon>Glomeraceae</taxon>
        <taxon>Rhizophagus</taxon>
    </lineage>
</organism>
<accession>A0A2Z6SGM4</accession>
<proteinExistence type="predicted"/>
<dbReference type="OrthoDB" id="2342272at2759"/>
<comment type="caution">
    <text evidence="1">The sequence shown here is derived from an EMBL/GenBank/DDBJ whole genome shotgun (WGS) entry which is preliminary data.</text>
</comment>